<feature type="compositionally biased region" description="Basic and acidic residues" evidence="1">
    <location>
        <begin position="174"/>
        <end position="184"/>
    </location>
</feature>
<evidence type="ECO:0000313" key="2">
    <source>
        <dbReference type="EMBL" id="KAF2133608.1"/>
    </source>
</evidence>
<feature type="compositionally biased region" description="Polar residues" evidence="1">
    <location>
        <begin position="42"/>
        <end position="51"/>
    </location>
</feature>
<proteinExistence type="predicted"/>
<dbReference type="GeneID" id="54409880"/>
<dbReference type="OrthoDB" id="2446291at2759"/>
<evidence type="ECO:0000256" key="1">
    <source>
        <dbReference type="SAM" id="MobiDB-lite"/>
    </source>
</evidence>
<feature type="compositionally biased region" description="Polar residues" evidence="1">
    <location>
        <begin position="117"/>
        <end position="132"/>
    </location>
</feature>
<feature type="compositionally biased region" description="Acidic residues" evidence="1">
    <location>
        <begin position="83"/>
        <end position="94"/>
    </location>
</feature>
<sequence length="280" mass="30944">MNMNTKRRREEEEGEFGDDFSFKRFRSVDQSSFSNKPFLPSHTPSPSTIVTDLQAITPAPSECANSPERFLDGPTRQYSQTDTDMDMDMDDDEADTRSQPTEDSPFGGNSFMRPPMLNTSLSAPSMHNTSRIPTPIYPNFHRAGMNGLGFPNNNNNSPPSTHPPPHAQPAWQAARHDLDDDRTRRMPSPISEDEDLAGSPIELTQSQLSRLSVSFDDMDTATDAVETCSPPAAAAPPTPRSGRKRSGALTGSGRLVMGYREDCEKCRLRVPGHYSHFLPA</sequence>
<organism evidence="2 3">
    <name type="scientific">Dothidotthia symphoricarpi CBS 119687</name>
    <dbReference type="NCBI Taxonomy" id="1392245"/>
    <lineage>
        <taxon>Eukaryota</taxon>
        <taxon>Fungi</taxon>
        <taxon>Dikarya</taxon>
        <taxon>Ascomycota</taxon>
        <taxon>Pezizomycotina</taxon>
        <taxon>Dothideomycetes</taxon>
        <taxon>Pleosporomycetidae</taxon>
        <taxon>Pleosporales</taxon>
        <taxon>Dothidotthiaceae</taxon>
        <taxon>Dothidotthia</taxon>
    </lineage>
</organism>
<accession>A0A6A6AR03</accession>
<protein>
    <submittedName>
        <fullName evidence="2">Uncharacterized protein</fullName>
    </submittedName>
</protein>
<reference evidence="2" key="1">
    <citation type="journal article" date="2020" name="Stud. Mycol.">
        <title>101 Dothideomycetes genomes: a test case for predicting lifestyles and emergence of pathogens.</title>
        <authorList>
            <person name="Haridas S."/>
            <person name="Albert R."/>
            <person name="Binder M."/>
            <person name="Bloem J."/>
            <person name="Labutti K."/>
            <person name="Salamov A."/>
            <person name="Andreopoulos B."/>
            <person name="Baker S."/>
            <person name="Barry K."/>
            <person name="Bills G."/>
            <person name="Bluhm B."/>
            <person name="Cannon C."/>
            <person name="Castanera R."/>
            <person name="Culley D."/>
            <person name="Daum C."/>
            <person name="Ezra D."/>
            <person name="Gonzalez J."/>
            <person name="Henrissat B."/>
            <person name="Kuo A."/>
            <person name="Liang C."/>
            <person name="Lipzen A."/>
            <person name="Lutzoni F."/>
            <person name="Magnuson J."/>
            <person name="Mondo S."/>
            <person name="Nolan M."/>
            <person name="Ohm R."/>
            <person name="Pangilinan J."/>
            <person name="Park H.-J."/>
            <person name="Ramirez L."/>
            <person name="Alfaro M."/>
            <person name="Sun H."/>
            <person name="Tritt A."/>
            <person name="Yoshinaga Y."/>
            <person name="Zwiers L.-H."/>
            <person name="Turgeon B."/>
            <person name="Goodwin S."/>
            <person name="Spatafora J."/>
            <person name="Crous P."/>
            <person name="Grigoriev I."/>
        </authorList>
    </citation>
    <scope>NUCLEOTIDE SEQUENCE</scope>
    <source>
        <strain evidence="2">CBS 119687</strain>
    </source>
</reference>
<name>A0A6A6AR03_9PLEO</name>
<feature type="region of interest" description="Disordered" evidence="1">
    <location>
        <begin position="227"/>
        <end position="250"/>
    </location>
</feature>
<dbReference type="RefSeq" id="XP_033527995.1">
    <property type="nucleotide sequence ID" value="XM_033669448.1"/>
</dbReference>
<keyword evidence="3" id="KW-1185">Reference proteome</keyword>
<dbReference type="AlphaFoldDB" id="A0A6A6AR03"/>
<dbReference type="Proteomes" id="UP000799771">
    <property type="component" value="Unassembled WGS sequence"/>
</dbReference>
<gene>
    <name evidence="2" type="ORF">P153DRAFT_373190</name>
</gene>
<dbReference type="EMBL" id="ML977499">
    <property type="protein sequence ID" value="KAF2133608.1"/>
    <property type="molecule type" value="Genomic_DNA"/>
</dbReference>
<feature type="region of interest" description="Disordered" evidence="1">
    <location>
        <begin position="1"/>
        <end position="198"/>
    </location>
</feature>
<evidence type="ECO:0000313" key="3">
    <source>
        <dbReference type="Proteomes" id="UP000799771"/>
    </source>
</evidence>